<feature type="compositionally biased region" description="Basic and acidic residues" evidence="1">
    <location>
        <begin position="208"/>
        <end position="219"/>
    </location>
</feature>
<organism evidence="2 3">
    <name type="scientific">Tanacetum coccineum</name>
    <dbReference type="NCBI Taxonomy" id="301880"/>
    <lineage>
        <taxon>Eukaryota</taxon>
        <taxon>Viridiplantae</taxon>
        <taxon>Streptophyta</taxon>
        <taxon>Embryophyta</taxon>
        <taxon>Tracheophyta</taxon>
        <taxon>Spermatophyta</taxon>
        <taxon>Magnoliopsida</taxon>
        <taxon>eudicotyledons</taxon>
        <taxon>Gunneridae</taxon>
        <taxon>Pentapetalae</taxon>
        <taxon>asterids</taxon>
        <taxon>campanulids</taxon>
        <taxon>Asterales</taxon>
        <taxon>Asteraceae</taxon>
        <taxon>Asteroideae</taxon>
        <taxon>Anthemideae</taxon>
        <taxon>Anthemidinae</taxon>
        <taxon>Tanacetum</taxon>
    </lineage>
</organism>
<sequence length="219" mass="24380">MSYCSTAVVVWGLKGLRLVEVGGLGSFDTTEDHIQSVNHEQISRDSRLLGKKSAKHIKNVRTKNKPHGSRGYARSIKKVKIQCKLHEIWMLAKRIKKVKRKAKLHGTHMSAKSVKKVKIKTKLHGNRVFGQSKKKMKIEGGVHGTRMSAKSLKKENNGSFEPDIKIGPAIADITEVGQGKSTECSEDTYAEGLGLRSTVNKETGQRSNRIEALKLNRNQ</sequence>
<reference evidence="2" key="2">
    <citation type="submission" date="2022-01" db="EMBL/GenBank/DDBJ databases">
        <authorList>
            <person name="Yamashiro T."/>
            <person name="Shiraishi A."/>
            <person name="Satake H."/>
            <person name="Nakayama K."/>
        </authorList>
    </citation>
    <scope>NUCLEOTIDE SEQUENCE</scope>
</reference>
<evidence type="ECO:0000313" key="2">
    <source>
        <dbReference type="EMBL" id="GJS83084.1"/>
    </source>
</evidence>
<feature type="compositionally biased region" description="Polar residues" evidence="1">
    <location>
        <begin position="197"/>
        <end position="207"/>
    </location>
</feature>
<dbReference type="EMBL" id="BQNB010010874">
    <property type="protein sequence ID" value="GJS83084.1"/>
    <property type="molecule type" value="Genomic_DNA"/>
</dbReference>
<protein>
    <submittedName>
        <fullName evidence="2">Uncharacterized protein</fullName>
    </submittedName>
</protein>
<keyword evidence="3" id="KW-1185">Reference proteome</keyword>
<name>A0ABQ4YZ19_9ASTR</name>
<comment type="caution">
    <text evidence="2">The sequence shown here is derived from an EMBL/GenBank/DDBJ whole genome shotgun (WGS) entry which is preliminary data.</text>
</comment>
<proteinExistence type="predicted"/>
<gene>
    <name evidence="2" type="ORF">Tco_0749625</name>
</gene>
<evidence type="ECO:0000256" key="1">
    <source>
        <dbReference type="SAM" id="MobiDB-lite"/>
    </source>
</evidence>
<accession>A0ABQ4YZ19</accession>
<dbReference type="Proteomes" id="UP001151760">
    <property type="component" value="Unassembled WGS sequence"/>
</dbReference>
<reference evidence="2" key="1">
    <citation type="journal article" date="2022" name="Int. J. Mol. Sci.">
        <title>Draft Genome of Tanacetum Coccineum: Genomic Comparison of Closely Related Tanacetum-Family Plants.</title>
        <authorList>
            <person name="Yamashiro T."/>
            <person name="Shiraishi A."/>
            <person name="Nakayama K."/>
            <person name="Satake H."/>
        </authorList>
    </citation>
    <scope>NUCLEOTIDE SEQUENCE</scope>
</reference>
<evidence type="ECO:0000313" key="3">
    <source>
        <dbReference type="Proteomes" id="UP001151760"/>
    </source>
</evidence>
<feature type="region of interest" description="Disordered" evidence="1">
    <location>
        <begin position="195"/>
        <end position="219"/>
    </location>
</feature>